<dbReference type="GO" id="GO:0005524">
    <property type="term" value="F:ATP binding"/>
    <property type="evidence" value="ECO:0007669"/>
    <property type="project" value="UniProtKB-KW"/>
</dbReference>
<dbReference type="Pfam" id="PF00271">
    <property type="entry name" value="Helicase_C"/>
    <property type="match status" value="1"/>
</dbReference>
<dbReference type="AlphaFoldDB" id="A0A329RZ63"/>
<protein>
    <recommendedName>
        <fullName evidence="4">RNA helicase</fullName>
        <ecNumber evidence="4">3.6.4.13</ecNumber>
    </recommendedName>
</protein>
<comment type="subcellular location">
    <subcellularLocation>
        <location evidence="3">Mitochondrion</location>
    </subcellularLocation>
</comment>
<dbReference type="GO" id="GO:0016787">
    <property type="term" value="F:hydrolase activity"/>
    <property type="evidence" value="ECO:0007669"/>
    <property type="project" value="UniProtKB-KW"/>
</dbReference>
<reference evidence="14 15" key="1">
    <citation type="submission" date="2018-01" db="EMBL/GenBank/DDBJ databases">
        <title>Draft genome of the strawberry crown rot pathogen Phytophthora cactorum.</title>
        <authorList>
            <person name="Armitage A.D."/>
            <person name="Lysoe E."/>
            <person name="Nellist C.F."/>
            <person name="Harrison R.J."/>
            <person name="Brurberg M.B."/>
        </authorList>
    </citation>
    <scope>NUCLEOTIDE SEQUENCE [LARGE SCALE GENOMIC DNA]</scope>
    <source>
        <strain evidence="14 15">10300</strain>
    </source>
</reference>
<dbReference type="FunFam" id="3.40.50.300:FF:000269">
    <property type="entry name" value="ATP-dependent RNA helicase SUPV3L1, mitochondrial"/>
    <property type="match status" value="1"/>
</dbReference>
<dbReference type="Gene3D" id="3.40.50.300">
    <property type="entry name" value="P-loop containing nucleotide triphosphate hydrolases"/>
    <property type="match status" value="2"/>
</dbReference>
<keyword evidence="10" id="KW-0496">Mitochondrion</keyword>
<dbReference type="EMBL" id="MJFZ01000414">
    <property type="protein sequence ID" value="RAW29659.1"/>
    <property type="molecule type" value="Genomic_DNA"/>
</dbReference>
<evidence type="ECO:0000256" key="6">
    <source>
        <dbReference type="ARBA" id="ARBA00022801"/>
    </source>
</evidence>
<dbReference type="GO" id="GO:0000965">
    <property type="term" value="P:mitochondrial RNA 3'-end processing"/>
    <property type="evidence" value="ECO:0007669"/>
    <property type="project" value="TreeGrafter"/>
</dbReference>
<comment type="cofactor">
    <cofactor evidence="1">
        <name>Mn(2+)</name>
        <dbReference type="ChEBI" id="CHEBI:29035"/>
    </cofactor>
</comment>
<keyword evidence="9" id="KW-0809">Transit peptide</keyword>
<dbReference type="InterPro" id="IPR044774">
    <property type="entry name" value="Suv3_DEXQc"/>
</dbReference>
<organism evidence="14 15">
    <name type="scientific">Phytophthora cactorum</name>
    <dbReference type="NCBI Taxonomy" id="29920"/>
    <lineage>
        <taxon>Eukaryota</taxon>
        <taxon>Sar</taxon>
        <taxon>Stramenopiles</taxon>
        <taxon>Oomycota</taxon>
        <taxon>Peronosporomycetes</taxon>
        <taxon>Peronosporales</taxon>
        <taxon>Peronosporaceae</taxon>
        <taxon>Phytophthora</taxon>
    </lineage>
</organism>
<feature type="domain" description="Helicase C-terminal" evidence="13">
    <location>
        <begin position="353"/>
        <end position="513"/>
    </location>
</feature>
<evidence type="ECO:0000256" key="12">
    <source>
        <dbReference type="SAM" id="MobiDB-lite"/>
    </source>
</evidence>
<evidence type="ECO:0000259" key="13">
    <source>
        <dbReference type="PROSITE" id="PS51194"/>
    </source>
</evidence>
<dbReference type="PROSITE" id="PS51194">
    <property type="entry name" value="HELICASE_CTER"/>
    <property type="match status" value="1"/>
</dbReference>
<dbReference type="InterPro" id="IPR022192">
    <property type="entry name" value="SUV3_C"/>
</dbReference>
<dbReference type="Gene3D" id="1.20.58.1080">
    <property type="match status" value="1"/>
</dbReference>
<dbReference type="InterPro" id="IPR027417">
    <property type="entry name" value="P-loop_NTPase"/>
</dbReference>
<dbReference type="GO" id="GO:0045025">
    <property type="term" value="C:mitochondrial degradosome"/>
    <property type="evidence" value="ECO:0007669"/>
    <property type="project" value="TreeGrafter"/>
</dbReference>
<sequence>MLRIARPLRKAAQTSASFFRLRHPSVQLLAAPTVVLSSFNSVHNPSFANVLLRVPFQRSFASTAVDTEPPSVKWPSDLAKRVHRRMRHFPRNYEVKELVVEAGMNQAEWAIAAASFRKSFLSEPSKYFEDQTELLAFGRDLDDVKRHNSFIFYPYFLDYAKANGYMPADQDNDNVLSLQQLTDLRLPHEMFPFATAMKRKIIYHEGPTNSGKTHQALERLKQAGEDGGIYCGPLRLLALEIFERMNSDGLYTSLVTGQEKKLVPYSTHVSCTVEMANINRPWDVAVIDEIQLIGDPQRGWAWTRALFGLQAKEIHVCGSGEAVHLVKKFAETTGDDFELRSYERRSPLEIAPKHLESYSHIRSGDCVVAFSRRDIFQIKRDIEIKTGQKCCIIYGQLPPETRSQQARLFNDRDNDFNILVASDAVGMGLNLNIRRVVFATVKKYSGSSGGMIDIPPSLAKQIAGRAGRYGSDFASGEATCLLEEDLEYLKESYDEVPTPLTSAGLFPTSEQMEEFAKQLPGITDLADLVDKYVMLARLDGDYFMCNHQDMKDAATLLRDTELTLSDRFTFCMSPVSLRNPLARKVFLEYARAHSLGQSVKLDIYLPKYPPRTAEALGDVEIKAKIIDLYLWLSFRFEDTFVEKDLALELKTRVLELVEQGLVNTTYNREEKKTRWSSGATNGRRSAPRGQFDADRFRKQMKDGDNRSNRQNWRNDKTKRREQEPAQASERTNAQRDDEAVVSSSQKETDEADEGKKSWVSRCGFYHTDVNIFSQSYEFNQHDETIQCSVFLSRTALFSDRLVVFIGGSDGSAAGIEVHGCVFVQGLKNPGGRYDDKELAEHTKSLRNTADIKLPSLSKKEDYKVWFSEVPLHFESRLLGKITYGAERFDSVEGCQRPKYAEWYKARKVKAFSALALSLSVDLRTTFKIDSSETRWRHRHCFGSASRSILRRATVLTQITYAVNR</sequence>
<dbReference type="Pfam" id="PF18147">
    <property type="entry name" value="Suv3_C_1"/>
    <property type="match status" value="1"/>
</dbReference>
<name>A0A329RZ63_9STRA</name>
<dbReference type="Pfam" id="PF22527">
    <property type="entry name" value="DEXQc_Suv3"/>
    <property type="match status" value="1"/>
</dbReference>
<comment type="cofactor">
    <cofactor evidence="2">
        <name>Mg(2+)</name>
        <dbReference type="ChEBI" id="CHEBI:18420"/>
    </cofactor>
</comment>
<dbReference type="GO" id="GO:0003724">
    <property type="term" value="F:RNA helicase activity"/>
    <property type="evidence" value="ECO:0007669"/>
    <property type="project" value="UniProtKB-EC"/>
</dbReference>
<dbReference type="SUPFAM" id="SSF52540">
    <property type="entry name" value="P-loop containing nucleoside triphosphate hydrolases"/>
    <property type="match status" value="1"/>
</dbReference>
<dbReference type="CDD" id="cd17913">
    <property type="entry name" value="DEXQc_Suv3"/>
    <property type="match status" value="1"/>
</dbReference>
<accession>A0A329RZ63</accession>
<keyword evidence="7 14" id="KW-0347">Helicase</keyword>
<keyword evidence="8" id="KW-0067">ATP-binding</keyword>
<dbReference type="EC" id="3.6.4.13" evidence="4"/>
<evidence type="ECO:0000256" key="2">
    <source>
        <dbReference type="ARBA" id="ARBA00001946"/>
    </source>
</evidence>
<keyword evidence="15" id="KW-1185">Reference proteome</keyword>
<dbReference type="SMART" id="SM00490">
    <property type="entry name" value="HELICc"/>
    <property type="match status" value="1"/>
</dbReference>
<dbReference type="VEuPathDB" id="FungiDB:PC110_g13976"/>
<dbReference type="FunFam" id="1.20.58.1080:FF:000006">
    <property type="entry name" value="DExH-box ATP-dependent RNA helicase"/>
    <property type="match status" value="1"/>
</dbReference>
<evidence type="ECO:0000256" key="8">
    <source>
        <dbReference type="ARBA" id="ARBA00022840"/>
    </source>
</evidence>
<dbReference type="InterPro" id="IPR055206">
    <property type="entry name" value="DEXQc_SUV3"/>
</dbReference>
<dbReference type="InterPro" id="IPR050699">
    <property type="entry name" value="RNA-DNA_Helicase"/>
</dbReference>
<feature type="region of interest" description="Disordered" evidence="12">
    <location>
        <begin position="668"/>
        <end position="753"/>
    </location>
</feature>
<comment type="caution">
    <text evidence="14">The sequence shown here is derived from an EMBL/GenBank/DDBJ whole genome shotgun (WGS) entry which is preliminary data.</text>
</comment>
<evidence type="ECO:0000256" key="5">
    <source>
        <dbReference type="ARBA" id="ARBA00022741"/>
    </source>
</evidence>
<evidence type="ECO:0000256" key="3">
    <source>
        <dbReference type="ARBA" id="ARBA00004173"/>
    </source>
</evidence>
<keyword evidence="6" id="KW-0378">Hydrolase</keyword>
<feature type="compositionally biased region" description="Basic and acidic residues" evidence="12">
    <location>
        <begin position="691"/>
        <end position="723"/>
    </location>
</feature>
<evidence type="ECO:0000256" key="7">
    <source>
        <dbReference type="ARBA" id="ARBA00022806"/>
    </source>
</evidence>
<keyword evidence="5" id="KW-0547">Nucleotide-binding</keyword>
<dbReference type="Proteomes" id="UP000251314">
    <property type="component" value="Unassembled WGS sequence"/>
</dbReference>
<evidence type="ECO:0000256" key="1">
    <source>
        <dbReference type="ARBA" id="ARBA00001936"/>
    </source>
</evidence>
<evidence type="ECO:0000313" key="14">
    <source>
        <dbReference type="EMBL" id="RAW29659.1"/>
    </source>
</evidence>
<gene>
    <name evidence="14" type="ORF">PC110_g13976</name>
</gene>
<evidence type="ECO:0000313" key="15">
    <source>
        <dbReference type="Proteomes" id="UP000251314"/>
    </source>
</evidence>
<dbReference type="Pfam" id="PF12513">
    <property type="entry name" value="SUV3_C"/>
    <property type="match status" value="1"/>
</dbReference>
<dbReference type="FunFam" id="3.40.50.300:FF:000957">
    <property type="entry name" value="ATP-dependent RNA helicase SUV3L, mitochondrial"/>
    <property type="match status" value="1"/>
</dbReference>
<dbReference type="Gene3D" id="1.20.272.40">
    <property type="match status" value="1"/>
</dbReference>
<comment type="catalytic activity">
    <reaction evidence="11">
        <text>ATP + H2O = ADP + phosphate + H(+)</text>
        <dbReference type="Rhea" id="RHEA:13065"/>
        <dbReference type="ChEBI" id="CHEBI:15377"/>
        <dbReference type="ChEBI" id="CHEBI:15378"/>
        <dbReference type="ChEBI" id="CHEBI:30616"/>
        <dbReference type="ChEBI" id="CHEBI:43474"/>
        <dbReference type="ChEBI" id="CHEBI:456216"/>
        <dbReference type="EC" id="3.6.4.13"/>
    </reaction>
</comment>
<dbReference type="PANTHER" id="PTHR12131:SF1">
    <property type="entry name" value="ATP-DEPENDENT RNA HELICASE SUPV3L1, MITOCHONDRIAL-RELATED"/>
    <property type="match status" value="1"/>
</dbReference>
<dbReference type="CDD" id="cd18805">
    <property type="entry name" value="SF2_C_suv3"/>
    <property type="match status" value="1"/>
</dbReference>
<evidence type="ECO:0000256" key="9">
    <source>
        <dbReference type="ARBA" id="ARBA00022946"/>
    </source>
</evidence>
<evidence type="ECO:0000256" key="4">
    <source>
        <dbReference type="ARBA" id="ARBA00012552"/>
    </source>
</evidence>
<dbReference type="OrthoDB" id="6692397at2759"/>
<evidence type="ECO:0000256" key="10">
    <source>
        <dbReference type="ARBA" id="ARBA00023128"/>
    </source>
</evidence>
<dbReference type="InterPro" id="IPR001650">
    <property type="entry name" value="Helicase_C-like"/>
</dbReference>
<evidence type="ECO:0000256" key="11">
    <source>
        <dbReference type="ARBA" id="ARBA00047984"/>
    </source>
</evidence>
<dbReference type="PANTHER" id="PTHR12131">
    <property type="entry name" value="ATP-DEPENDENT RNA AND DNA HELICASE"/>
    <property type="match status" value="1"/>
</dbReference>
<dbReference type="STRING" id="29920.A0A329RZ63"/>
<dbReference type="InterPro" id="IPR041082">
    <property type="entry name" value="Suv3_C_1"/>
</dbReference>
<proteinExistence type="predicted"/>